<evidence type="ECO:0000313" key="3">
    <source>
        <dbReference type="Proteomes" id="UP000696931"/>
    </source>
</evidence>
<proteinExistence type="predicted"/>
<dbReference type="AlphaFoldDB" id="A0A933SHP0"/>
<comment type="caution">
    <text evidence="2">The sequence shown here is derived from an EMBL/GenBank/DDBJ whole genome shotgun (WGS) entry which is preliminary data.</text>
</comment>
<keyword evidence="1" id="KW-1133">Transmembrane helix</keyword>
<feature type="transmembrane region" description="Helical" evidence="1">
    <location>
        <begin position="62"/>
        <end position="80"/>
    </location>
</feature>
<reference evidence="2" key="1">
    <citation type="submission" date="2020-07" db="EMBL/GenBank/DDBJ databases">
        <title>Huge and variable diversity of episymbiotic CPR bacteria and DPANN archaea in groundwater ecosystems.</title>
        <authorList>
            <person name="He C.Y."/>
            <person name="Keren R."/>
            <person name="Whittaker M."/>
            <person name="Farag I.F."/>
            <person name="Doudna J."/>
            <person name="Cate J.H.D."/>
            <person name="Banfield J.F."/>
        </authorList>
    </citation>
    <scope>NUCLEOTIDE SEQUENCE</scope>
    <source>
        <strain evidence="2">NC_groundwater_1813_Pr3_B-0.1um_71_17</strain>
    </source>
</reference>
<keyword evidence="1" id="KW-0472">Membrane</keyword>
<dbReference type="EMBL" id="JACRIW010000096">
    <property type="protein sequence ID" value="MBI5170513.1"/>
    <property type="molecule type" value="Genomic_DNA"/>
</dbReference>
<protein>
    <submittedName>
        <fullName evidence="2">Uncharacterized protein</fullName>
    </submittedName>
</protein>
<evidence type="ECO:0000313" key="2">
    <source>
        <dbReference type="EMBL" id="MBI5170513.1"/>
    </source>
</evidence>
<feature type="transmembrane region" description="Helical" evidence="1">
    <location>
        <begin position="38"/>
        <end position="56"/>
    </location>
</feature>
<accession>A0A933SHP0</accession>
<feature type="transmembrane region" description="Helical" evidence="1">
    <location>
        <begin position="126"/>
        <end position="145"/>
    </location>
</feature>
<feature type="transmembrane region" description="Helical" evidence="1">
    <location>
        <begin position="6"/>
        <end position="31"/>
    </location>
</feature>
<name>A0A933SHP0_UNCEI</name>
<sequence>MHLLDAWTALSVADLARLLGIPAAVLVAALLPGRRLTGVAALAIALLVVPCAELSAPLGVRVAWVALWLVIAALTISRGLDTVRTPAPRRGGFEASAIALPLGAALALLLLAAVSRQSATLAPLDARRASLGALVLSAGVLHLVMRRHTRRAPRAFGALGFGLELLAASARRADVTGAGAPAGAALLGTCVAVALVSRIAGSREQWSGSPLVSDAHELHD</sequence>
<feature type="transmembrane region" description="Helical" evidence="1">
    <location>
        <begin position="92"/>
        <end position="114"/>
    </location>
</feature>
<keyword evidence="1" id="KW-0812">Transmembrane</keyword>
<evidence type="ECO:0000256" key="1">
    <source>
        <dbReference type="SAM" id="Phobius"/>
    </source>
</evidence>
<organism evidence="2 3">
    <name type="scientific">Eiseniibacteriota bacterium</name>
    <dbReference type="NCBI Taxonomy" id="2212470"/>
    <lineage>
        <taxon>Bacteria</taxon>
        <taxon>Candidatus Eiseniibacteriota</taxon>
    </lineage>
</organism>
<gene>
    <name evidence="2" type="ORF">HZA61_13580</name>
</gene>
<dbReference type="Proteomes" id="UP000696931">
    <property type="component" value="Unassembled WGS sequence"/>
</dbReference>